<dbReference type="PANTHER" id="PTHR43805">
    <property type="entry name" value="GLYCEROPHOSPHORYL DIESTER PHOSPHODIESTERASE"/>
    <property type="match status" value="1"/>
</dbReference>
<dbReference type="EMBL" id="KV454547">
    <property type="protein sequence ID" value="ODV64665.1"/>
    <property type="molecule type" value="Genomic_DNA"/>
</dbReference>
<organism evidence="2 3">
    <name type="scientific">Hyphopichia burtonii NRRL Y-1933</name>
    <dbReference type="NCBI Taxonomy" id="984485"/>
    <lineage>
        <taxon>Eukaryota</taxon>
        <taxon>Fungi</taxon>
        <taxon>Dikarya</taxon>
        <taxon>Ascomycota</taxon>
        <taxon>Saccharomycotina</taxon>
        <taxon>Pichiomycetes</taxon>
        <taxon>Debaryomycetaceae</taxon>
        <taxon>Hyphopichia</taxon>
    </lineage>
</organism>
<proteinExistence type="predicted"/>
<reference evidence="3" key="1">
    <citation type="submission" date="2016-05" db="EMBL/GenBank/DDBJ databases">
        <title>Comparative genomics of biotechnologically important yeasts.</title>
        <authorList>
            <consortium name="DOE Joint Genome Institute"/>
            <person name="Riley R."/>
            <person name="Haridas S."/>
            <person name="Wolfe K.H."/>
            <person name="Lopes M.R."/>
            <person name="Hittinger C.T."/>
            <person name="Goker M."/>
            <person name="Salamov A."/>
            <person name="Wisecaver J."/>
            <person name="Long T.M."/>
            <person name="Aerts A.L."/>
            <person name="Barry K."/>
            <person name="Choi C."/>
            <person name="Clum A."/>
            <person name="Coughlan A.Y."/>
            <person name="Deshpande S."/>
            <person name="Douglass A.P."/>
            <person name="Hanson S.J."/>
            <person name="Klenk H.-P."/>
            <person name="Labutti K."/>
            <person name="Lapidus A."/>
            <person name="Lindquist E."/>
            <person name="Lipzen A."/>
            <person name="Meier-Kolthoff J.P."/>
            <person name="Ohm R.A."/>
            <person name="Otillar R.P."/>
            <person name="Pangilinan J."/>
            <person name="Peng Y."/>
            <person name="Rokas A."/>
            <person name="Rosa C.A."/>
            <person name="Scheuner C."/>
            <person name="Sibirny A.A."/>
            <person name="Slot J.C."/>
            <person name="Stielow J.B."/>
            <person name="Sun H."/>
            <person name="Kurtzman C.P."/>
            <person name="Blackwell M."/>
            <person name="Grigoriev I.V."/>
            <person name="Jeffries T.W."/>
        </authorList>
    </citation>
    <scope>NUCLEOTIDE SEQUENCE [LARGE SCALE GENOMIC DNA]</scope>
    <source>
        <strain evidence="3">NRRL Y-1933</strain>
    </source>
</reference>
<dbReference type="AlphaFoldDB" id="A0A1E4RC11"/>
<evidence type="ECO:0000259" key="1">
    <source>
        <dbReference type="PROSITE" id="PS51704"/>
    </source>
</evidence>
<dbReference type="RefSeq" id="XP_020073732.1">
    <property type="nucleotide sequence ID" value="XM_020221990.1"/>
</dbReference>
<accession>A0A1E4RC11</accession>
<dbReference type="STRING" id="984485.A0A1E4RC11"/>
<evidence type="ECO:0000313" key="3">
    <source>
        <dbReference type="Proteomes" id="UP000095085"/>
    </source>
</evidence>
<evidence type="ECO:0000313" key="2">
    <source>
        <dbReference type="EMBL" id="ODV64665.1"/>
    </source>
</evidence>
<dbReference type="Gene3D" id="3.20.20.190">
    <property type="entry name" value="Phosphatidylinositol (PI) phosphodiesterase"/>
    <property type="match status" value="1"/>
</dbReference>
<dbReference type="Proteomes" id="UP000095085">
    <property type="component" value="Unassembled WGS sequence"/>
</dbReference>
<feature type="domain" description="GP-PDE" evidence="1">
    <location>
        <begin position="11"/>
        <end position="300"/>
    </location>
</feature>
<dbReference type="PROSITE" id="PS51704">
    <property type="entry name" value="GP_PDE"/>
    <property type="match status" value="1"/>
</dbReference>
<dbReference type="InterPro" id="IPR017946">
    <property type="entry name" value="PLC-like_Pdiesterase_TIM-brl"/>
</dbReference>
<dbReference type="PANTHER" id="PTHR43805:SF1">
    <property type="entry name" value="GP-PDE DOMAIN-CONTAINING PROTEIN"/>
    <property type="match status" value="1"/>
</dbReference>
<keyword evidence="3" id="KW-1185">Reference proteome</keyword>
<dbReference type="SUPFAM" id="SSF51695">
    <property type="entry name" value="PLC-like phosphodiesterases"/>
    <property type="match status" value="1"/>
</dbReference>
<dbReference type="GeneID" id="30996539"/>
<protein>
    <submittedName>
        <fullName evidence="2">Glycerophosphodiester phosphodiesterase</fullName>
    </submittedName>
</protein>
<dbReference type="OrthoDB" id="1058301at2759"/>
<sequence>MSLVSDYESEAVIVGHRGFKAKYTENTLHGFEKCFGLGATSIETDVWLTKDQVVIISHDVSTKRIFCDAEGNPTDYNILETNYYDTLKNLQTIELGEKLLTFRDVLSWFYDYVKQHDSNSHKLMLDIKRFNPTKLIKYLIKDLLHVHNDLGWWLHRIQFGIWDLSFIKYLNQDDDFQKLFSNIKNPLGFKQFEIIHISFSWRDSLHYLRYNAYLDEQNKDPDSNLVLFKVSGVSLLYLLTWSIQFLTVFVPLLKHQDLSLYSWTINNFQQFDYLLALGRISNLREFGVVTDHPDLMVDHMNGQTSLSNSSDDELATELTRLTTSHESWVEKQTLHLTWEQRFAHFLFVLFQRLAQSKMLTKEELQFDSIVDENEIRVTKPNPFFGWVFSTCQKFGIF</sequence>
<dbReference type="GO" id="GO:0008081">
    <property type="term" value="F:phosphoric diester hydrolase activity"/>
    <property type="evidence" value="ECO:0007669"/>
    <property type="project" value="InterPro"/>
</dbReference>
<dbReference type="Pfam" id="PF03009">
    <property type="entry name" value="GDPD"/>
    <property type="match status" value="1"/>
</dbReference>
<dbReference type="InterPro" id="IPR030395">
    <property type="entry name" value="GP_PDE_dom"/>
</dbReference>
<name>A0A1E4RC11_9ASCO</name>
<gene>
    <name evidence="2" type="ORF">HYPBUDRAFT_154282</name>
</gene>
<dbReference type="GO" id="GO:0006629">
    <property type="term" value="P:lipid metabolic process"/>
    <property type="evidence" value="ECO:0007669"/>
    <property type="project" value="InterPro"/>
</dbReference>